<dbReference type="EMBL" id="JASPKY010000400">
    <property type="protein sequence ID" value="KAK9702091.1"/>
    <property type="molecule type" value="Genomic_DNA"/>
</dbReference>
<accession>A0AAW1JFC9</accession>
<feature type="compositionally biased region" description="Basic residues" evidence="1">
    <location>
        <begin position="73"/>
        <end position="89"/>
    </location>
</feature>
<feature type="compositionally biased region" description="Basic and acidic residues" evidence="1">
    <location>
        <begin position="62"/>
        <end position="72"/>
    </location>
</feature>
<keyword evidence="3" id="KW-1185">Reference proteome</keyword>
<reference evidence="2 3" key="1">
    <citation type="journal article" date="2024" name="BMC Genomics">
        <title>De novo assembly and annotation of Popillia japonica's genome with initial clues to its potential as an invasive pest.</title>
        <authorList>
            <person name="Cucini C."/>
            <person name="Boschi S."/>
            <person name="Funari R."/>
            <person name="Cardaioli E."/>
            <person name="Iannotti N."/>
            <person name="Marturano G."/>
            <person name="Paoli F."/>
            <person name="Bruttini M."/>
            <person name="Carapelli A."/>
            <person name="Frati F."/>
            <person name="Nardi F."/>
        </authorList>
    </citation>
    <scope>NUCLEOTIDE SEQUENCE [LARGE SCALE GENOMIC DNA]</scope>
    <source>
        <strain evidence="2">DMR45628</strain>
    </source>
</reference>
<protein>
    <submittedName>
        <fullName evidence="2">Uncharacterized protein</fullName>
    </submittedName>
</protein>
<proteinExistence type="predicted"/>
<sequence length="127" mass="14829">MILLPQKGIPIFRNLIPKLHQKKPRKRYLHYRLKNEQTFNSNFEISPSYVNPYGSALTTVTEKNKTGEGERGKKMKRHGKTARPLHPKHFSPANLHHHSANEEKVDDSLTKSVSLLTFRERTKYPRD</sequence>
<dbReference type="AlphaFoldDB" id="A0AAW1JFC9"/>
<organism evidence="2 3">
    <name type="scientific">Popillia japonica</name>
    <name type="common">Japanese beetle</name>
    <dbReference type="NCBI Taxonomy" id="7064"/>
    <lineage>
        <taxon>Eukaryota</taxon>
        <taxon>Metazoa</taxon>
        <taxon>Ecdysozoa</taxon>
        <taxon>Arthropoda</taxon>
        <taxon>Hexapoda</taxon>
        <taxon>Insecta</taxon>
        <taxon>Pterygota</taxon>
        <taxon>Neoptera</taxon>
        <taxon>Endopterygota</taxon>
        <taxon>Coleoptera</taxon>
        <taxon>Polyphaga</taxon>
        <taxon>Scarabaeiformia</taxon>
        <taxon>Scarabaeidae</taxon>
        <taxon>Rutelinae</taxon>
        <taxon>Popillia</taxon>
    </lineage>
</organism>
<feature type="region of interest" description="Disordered" evidence="1">
    <location>
        <begin position="62"/>
        <end position="109"/>
    </location>
</feature>
<gene>
    <name evidence="2" type="ORF">QE152_g30152</name>
</gene>
<evidence type="ECO:0000313" key="2">
    <source>
        <dbReference type="EMBL" id="KAK9702091.1"/>
    </source>
</evidence>
<evidence type="ECO:0000313" key="3">
    <source>
        <dbReference type="Proteomes" id="UP001458880"/>
    </source>
</evidence>
<comment type="caution">
    <text evidence="2">The sequence shown here is derived from an EMBL/GenBank/DDBJ whole genome shotgun (WGS) entry which is preliminary data.</text>
</comment>
<name>A0AAW1JFC9_POPJA</name>
<feature type="compositionally biased region" description="Basic and acidic residues" evidence="1">
    <location>
        <begin position="99"/>
        <end position="109"/>
    </location>
</feature>
<dbReference type="Proteomes" id="UP001458880">
    <property type="component" value="Unassembled WGS sequence"/>
</dbReference>
<evidence type="ECO:0000256" key="1">
    <source>
        <dbReference type="SAM" id="MobiDB-lite"/>
    </source>
</evidence>